<reference evidence="2 3" key="1">
    <citation type="submission" date="2019-05" db="EMBL/GenBank/DDBJ databases">
        <title>Another draft genome of Portunus trituberculatus and its Hox gene families provides insights of decapod evolution.</title>
        <authorList>
            <person name="Jeong J.-H."/>
            <person name="Song I."/>
            <person name="Kim S."/>
            <person name="Choi T."/>
            <person name="Kim D."/>
            <person name="Ryu S."/>
            <person name="Kim W."/>
        </authorList>
    </citation>
    <scope>NUCLEOTIDE SEQUENCE [LARGE SCALE GENOMIC DNA]</scope>
    <source>
        <tissue evidence="2">Muscle</tissue>
    </source>
</reference>
<keyword evidence="3" id="KW-1185">Reference proteome</keyword>
<protein>
    <submittedName>
        <fullName evidence="2">Uncharacterized protein</fullName>
    </submittedName>
</protein>
<dbReference type="Proteomes" id="UP000324222">
    <property type="component" value="Unassembled WGS sequence"/>
</dbReference>
<evidence type="ECO:0000256" key="1">
    <source>
        <dbReference type="SAM" id="Phobius"/>
    </source>
</evidence>
<dbReference type="AlphaFoldDB" id="A0A5B7IY44"/>
<dbReference type="EMBL" id="VSRR010068771">
    <property type="protein sequence ID" value="MPC85548.1"/>
    <property type="molecule type" value="Genomic_DNA"/>
</dbReference>
<proteinExistence type="predicted"/>
<keyword evidence="1" id="KW-0812">Transmembrane</keyword>
<gene>
    <name evidence="2" type="ORF">E2C01_080329</name>
</gene>
<accession>A0A5B7IY44</accession>
<keyword evidence="1" id="KW-1133">Transmembrane helix</keyword>
<keyword evidence="1" id="KW-0472">Membrane</keyword>
<feature type="transmembrane region" description="Helical" evidence="1">
    <location>
        <begin position="12"/>
        <end position="31"/>
    </location>
</feature>
<sequence length="95" mass="10853">MLWSIHINDLLWQILTLLAYASAFPAISVWLRFRGQTLPLQEQVKVLGVTVNCCLHFDRHDGAVVHQDSLHVSNLHWMAGSLDSWSILTLYKAQI</sequence>
<organism evidence="2 3">
    <name type="scientific">Portunus trituberculatus</name>
    <name type="common">Swimming crab</name>
    <name type="synonym">Neptunus trituberculatus</name>
    <dbReference type="NCBI Taxonomy" id="210409"/>
    <lineage>
        <taxon>Eukaryota</taxon>
        <taxon>Metazoa</taxon>
        <taxon>Ecdysozoa</taxon>
        <taxon>Arthropoda</taxon>
        <taxon>Crustacea</taxon>
        <taxon>Multicrustacea</taxon>
        <taxon>Malacostraca</taxon>
        <taxon>Eumalacostraca</taxon>
        <taxon>Eucarida</taxon>
        <taxon>Decapoda</taxon>
        <taxon>Pleocyemata</taxon>
        <taxon>Brachyura</taxon>
        <taxon>Eubrachyura</taxon>
        <taxon>Portunoidea</taxon>
        <taxon>Portunidae</taxon>
        <taxon>Portuninae</taxon>
        <taxon>Portunus</taxon>
    </lineage>
</organism>
<evidence type="ECO:0000313" key="3">
    <source>
        <dbReference type="Proteomes" id="UP000324222"/>
    </source>
</evidence>
<comment type="caution">
    <text evidence="2">The sequence shown here is derived from an EMBL/GenBank/DDBJ whole genome shotgun (WGS) entry which is preliminary data.</text>
</comment>
<name>A0A5B7IY44_PORTR</name>
<evidence type="ECO:0000313" key="2">
    <source>
        <dbReference type="EMBL" id="MPC85548.1"/>
    </source>
</evidence>